<protein>
    <submittedName>
        <fullName evidence="1">Uncharacterized protein</fullName>
    </submittedName>
</protein>
<dbReference type="AlphaFoldDB" id="A0A3M7R7N4"/>
<comment type="caution">
    <text evidence="1">The sequence shown here is derived from an EMBL/GenBank/DDBJ whole genome shotgun (WGS) entry which is preliminary data.</text>
</comment>
<reference evidence="1 2" key="1">
    <citation type="journal article" date="2018" name="Sci. Rep.">
        <title>Genomic signatures of local adaptation to the degree of environmental predictability in rotifers.</title>
        <authorList>
            <person name="Franch-Gras L."/>
            <person name="Hahn C."/>
            <person name="Garcia-Roger E.M."/>
            <person name="Carmona M.J."/>
            <person name="Serra M."/>
            <person name="Gomez A."/>
        </authorList>
    </citation>
    <scope>NUCLEOTIDE SEQUENCE [LARGE SCALE GENOMIC DNA]</scope>
    <source>
        <strain evidence="1">HYR1</strain>
    </source>
</reference>
<evidence type="ECO:0000313" key="1">
    <source>
        <dbReference type="EMBL" id="RNA19632.1"/>
    </source>
</evidence>
<sequence>MFIKTERFIIVPLFFVPSFLKIKKLNNKATGPYNISPDHVWAARDNSISKAPLKPPMKTFDYFFTTK</sequence>
<name>A0A3M7R7N4_BRAPC</name>
<proteinExistence type="predicted"/>
<dbReference type="EMBL" id="REGN01004012">
    <property type="protein sequence ID" value="RNA19632.1"/>
    <property type="molecule type" value="Genomic_DNA"/>
</dbReference>
<accession>A0A3M7R7N4</accession>
<dbReference type="Proteomes" id="UP000276133">
    <property type="component" value="Unassembled WGS sequence"/>
</dbReference>
<gene>
    <name evidence="1" type="ORF">BpHYR1_051991</name>
</gene>
<keyword evidence="2" id="KW-1185">Reference proteome</keyword>
<evidence type="ECO:0000313" key="2">
    <source>
        <dbReference type="Proteomes" id="UP000276133"/>
    </source>
</evidence>
<organism evidence="1 2">
    <name type="scientific">Brachionus plicatilis</name>
    <name type="common">Marine rotifer</name>
    <name type="synonym">Brachionus muelleri</name>
    <dbReference type="NCBI Taxonomy" id="10195"/>
    <lineage>
        <taxon>Eukaryota</taxon>
        <taxon>Metazoa</taxon>
        <taxon>Spiralia</taxon>
        <taxon>Gnathifera</taxon>
        <taxon>Rotifera</taxon>
        <taxon>Eurotatoria</taxon>
        <taxon>Monogononta</taxon>
        <taxon>Pseudotrocha</taxon>
        <taxon>Ploima</taxon>
        <taxon>Brachionidae</taxon>
        <taxon>Brachionus</taxon>
    </lineage>
</organism>